<name>A0AAD9GZI7_9STRA</name>
<feature type="domain" description="Potassium channel" evidence="3">
    <location>
        <begin position="181"/>
        <end position="236"/>
    </location>
</feature>
<evidence type="ECO:0000256" key="1">
    <source>
        <dbReference type="SAM" id="MobiDB-lite"/>
    </source>
</evidence>
<dbReference type="InterPro" id="IPR013099">
    <property type="entry name" value="K_chnl_dom"/>
</dbReference>
<dbReference type="EMBL" id="JASMQC010000001">
    <property type="protein sequence ID" value="KAK1947969.1"/>
    <property type="molecule type" value="Genomic_DNA"/>
</dbReference>
<evidence type="ECO:0000313" key="4">
    <source>
        <dbReference type="EMBL" id="KAK1947969.1"/>
    </source>
</evidence>
<keyword evidence="2" id="KW-1133">Transmembrane helix</keyword>
<keyword evidence="2" id="KW-0812">Transmembrane</keyword>
<dbReference type="Gene3D" id="1.10.287.70">
    <property type="match status" value="1"/>
</dbReference>
<gene>
    <name evidence="4" type="ORF">P3T76_000259</name>
</gene>
<dbReference type="GO" id="GO:0016020">
    <property type="term" value="C:membrane"/>
    <property type="evidence" value="ECO:0007669"/>
    <property type="project" value="InterPro"/>
</dbReference>
<keyword evidence="4" id="KW-0813">Transport</keyword>
<dbReference type="Pfam" id="PF07885">
    <property type="entry name" value="Ion_trans_2"/>
    <property type="match status" value="1"/>
</dbReference>
<keyword evidence="4" id="KW-0406">Ion transport</keyword>
<evidence type="ECO:0000313" key="5">
    <source>
        <dbReference type="Proteomes" id="UP001259832"/>
    </source>
</evidence>
<feature type="transmembrane region" description="Helical" evidence="2">
    <location>
        <begin position="46"/>
        <end position="67"/>
    </location>
</feature>
<feature type="transmembrane region" description="Helical" evidence="2">
    <location>
        <begin position="137"/>
        <end position="155"/>
    </location>
</feature>
<sequence>MPDGSFVAANFIRAIIAALAWARLFLRFNQLWKAKAHKYPTIRSKVNCLFQYGLELAYTVFFPYPGLETFFPKERGDTFVLLSISVFFRTVSWGQWLYYPYPIRQKEKVASFSGNLEFSYRQFVIKKVLDDTPLSKLLTFYTVLGAMVAYLLHVMETIKGDCWWEHDDAEIVKSEDAICYELEIADSLWMIFMTFLSIGYGDVSPKTERGRAILAITACVAVMFDAMFFSIIIKKFTFSTMEARVHAFLYRMELHNKKDISAVMAVQATFRYNKLYKHSLIWHQERGSNIFYRPLSDRLPNEVKKKLYASRFQKNLKQIMKYNTDGDPLNAFSKHVEVITAALGATFVDMTRLKKMYYRRVRVLEQRRQQANNKRASSFCIASNGRPTTGKDNQRSKTSSRSDDPIHKPAGSGVVSAAWGAEMQRKCEATMLLLKKIEANAKEV</sequence>
<dbReference type="SUPFAM" id="SSF81324">
    <property type="entry name" value="Voltage-gated potassium channels"/>
    <property type="match status" value="1"/>
</dbReference>
<keyword evidence="5" id="KW-1185">Reference proteome</keyword>
<feature type="transmembrane region" description="Helical" evidence="2">
    <location>
        <begin position="6"/>
        <end position="26"/>
    </location>
</feature>
<comment type="caution">
    <text evidence="4">The sequence shown here is derived from an EMBL/GenBank/DDBJ whole genome shotgun (WGS) entry which is preliminary data.</text>
</comment>
<keyword evidence="2" id="KW-0472">Membrane</keyword>
<evidence type="ECO:0000259" key="3">
    <source>
        <dbReference type="Pfam" id="PF07885"/>
    </source>
</evidence>
<organism evidence="4 5">
    <name type="scientific">Phytophthora citrophthora</name>
    <dbReference type="NCBI Taxonomy" id="4793"/>
    <lineage>
        <taxon>Eukaryota</taxon>
        <taxon>Sar</taxon>
        <taxon>Stramenopiles</taxon>
        <taxon>Oomycota</taxon>
        <taxon>Peronosporomycetes</taxon>
        <taxon>Peronosporales</taxon>
        <taxon>Peronosporaceae</taxon>
        <taxon>Phytophthora</taxon>
    </lineage>
</organism>
<evidence type="ECO:0000256" key="2">
    <source>
        <dbReference type="SAM" id="Phobius"/>
    </source>
</evidence>
<accession>A0AAD9GZI7</accession>
<proteinExistence type="predicted"/>
<keyword evidence="4" id="KW-0407">Ion channel</keyword>
<dbReference type="PANTHER" id="PTHR10153">
    <property type="entry name" value="SMALL CONDUCTANCE CALCIUM-ACTIVATED POTASSIUM CHANNEL"/>
    <property type="match status" value="1"/>
</dbReference>
<dbReference type="Proteomes" id="UP001259832">
    <property type="component" value="Unassembled WGS sequence"/>
</dbReference>
<dbReference type="AlphaFoldDB" id="A0AAD9GZI7"/>
<protein>
    <submittedName>
        <fullName evidence="4">Small conductance calcium-activated potassium channel protein 1</fullName>
    </submittedName>
</protein>
<feature type="transmembrane region" description="Helical" evidence="2">
    <location>
        <begin position="79"/>
        <end position="99"/>
    </location>
</feature>
<feature type="transmembrane region" description="Helical" evidence="2">
    <location>
        <begin position="184"/>
        <end position="201"/>
    </location>
</feature>
<dbReference type="InterPro" id="IPR015449">
    <property type="entry name" value="K_chnl_Ca-activ_SK"/>
</dbReference>
<feature type="compositionally biased region" description="Basic and acidic residues" evidence="1">
    <location>
        <begin position="392"/>
        <end position="407"/>
    </location>
</feature>
<reference evidence="4" key="1">
    <citation type="submission" date="2023-08" db="EMBL/GenBank/DDBJ databases">
        <title>Reference Genome Resource for the Citrus Pathogen Phytophthora citrophthora.</title>
        <authorList>
            <person name="Moller H."/>
            <person name="Coetzee B."/>
            <person name="Rose L.J."/>
            <person name="Van Niekerk J.M."/>
        </authorList>
    </citation>
    <scope>NUCLEOTIDE SEQUENCE</scope>
    <source>
        <strain evidence="4">STE-U-9442</strain>
    </source>
</reference>
<feature type="region of interest" description="Disordered" evidence="1">
    <location>
        <begin position="367"/>
        <end position="411"/>
    </location>
</feature>
<dbReference type="GO" id="GO:0016286">
    <property type="term" value="F:small conductance calcium-activated potassium channel activity"/>
    <property type="evidence" value="ECO:0007669"/>
    <property type="project" value="InterPro"/>
</dbReference>
<feature type="transmembrane region" description="Helical" evidence="2">
    <location>
        <begin position="213"/>
        <end position="233"/>
    </location>
</feature>